<accession>A0AAW0BQ97</accession>
<feature type="region of interest" description="Disordered" evidence="1">
    <location>
        <begin position="65"/>
        <end position="88"/>
    </location>
</feature>
<dbReference type="EMBL" id="JAWWNJ010000028">
    <property type="protein sequence ID" value="KAK7028666.1"/>
    <property type="molecule type" value="Genomic_DNA"/>
</dbReference>
<sequence length="88" mass="9983">MLYARRQQLASFTRTTAYGTPTQIHELSHEDYRAVGVLVEEGMRVDLGRIGAPLEEETELAHSTWRGIQLDSDDPSLESMDWSNDDSE</sequence>
<proteinExistence type="predicted"/>
<organism evidence="2 3">
    <name type="scientific">Favolaschia claudopus</name>
    <dbReference type="NCBI Taxonomy" id="2862362"/>
    <lineage>
        <taxon>Eukaryota</taxon>
        <taxon>Fungi</taxon>
        <taxon>Dikarya</taxon>
        <taxon>Basidiomycota</taxon>
        <taxon>Agaricomycotina</taxon>
        <taxon>Agaricomycetes</taxon>
        <taxon>Agaricomycetidae</taxon>
        <taxon>Agaricales</taxon>
        <taxon>Marasmiineae</taxon>
        <taxon>Mycenaceae</taxon>
        <taxon>Favolaschia</taxon>
    </lineage>
</organism>
<dbReference type="AlphaFoldDB" id="A0AAW0BQ97"/>
<evidence type="ECO:0000256" key="1">
    <source>
        <dbReference type="SAM" id="MobiDB-lite"/>
    </source>
</evidence>
<protein>
    <submittedName>
        <fullName evidence="2">Uncharacterized protein</fullName>
    </submittedName>
</protein>
<evidence type="ECO:0000313" key="2">
    <source>
        <dbReference type="EMBL" id="KAK7028666.1"/>
    </source>
</evidence>
<comment type="caution">
    <text evidence="2">The sequence shown here is derived from an EMBL/GenBank/DDBJ whole genome shotgun (WGS) entry which is preliminary data.</text>
</comment>
<reference evidence="2 3" key="1">
    <citation type="journal article" date="2024" name="J Genomics">
        <title>Draft genome sequencing and assembly of Favolaschia claudopus CIRM-BRFM 2984 isolated from oak limbs.</title>
        <authorList>
            <person name="Navarro D."/>
            <person name="Drula E."/>
            <person name="Chaduli D."/>
            <person name="Cazenave R."/>
            <person name="Ahrendt S."/>
            <person name="Wang J."/>
            <person name="Lipzen A."/>
            <person name="Daum C."/>
            <person name="Barry K."/>
            <person name="Grigoriev I.V."/>
            <person name="Favel A."/>
            <person name="Rosso M.N."/>
            <person name="Martin F."/>
        </authorList>
    </citation>
    <scope>NUCLEOTIDE SEQUENCE [LARGE SCALE GENOMIC DNA]</scope>
    <source>
        <strain evidence="2 3">CIRM-BRFM 2984</strain>
    </source>
</reference>
<gene>
    <name evidence="2" type="ORF">R3P38DRAFT_3190281</name>
</gene>
<keyword evidence="3" id="KW-1185">Reference proteome</keyword>
<evidence type="ECO:0000313" key="3">
    <source>
        <dbReference type="Proteomes" id="UP001362999"/>
    </source>
</evidence>
<name>A0AAW0BQ97_9AGAR</name>
<dbReference type="Proteomes" id="UP001362999">
    <property type="component" value="Unassembled WGS sequence"/>
</dbReference>